<name>A0A6A5SUZ6_9PLEO</name>
<dbReference type="Proteomes" id="UP000800038">
    <property type="component" value="Unassembled WGS sequence"/>
</dbReference>
<dbReference type="Pfam" id="PF04568">
    <property type="entry name" value="IATP"/>
    <property type="match status" value="1"/>
</dbReference>
<reference evidence="8" key="1">
    <citation type="journal article" date="2020" name="Stud. Mycol.">
        <title>101 Dothideomycetes genomes: a test case for predicting lifestyles and emergence of pathogens.</title>
        <authorList>
            <person name="Haridas S."/>
            <person name="Albert R."/>
            <person name="Binder M."/>
            <person name="Bloem J."/>
            <person name="Labutti K."/>
            <person name="Salamov A."/>
            <person name="Andreopoulos B."/>
            <person name="Baker S."/>
            <person name="Barry K."/>
            <person name="Bills G."/>
            <person name="Bluhm B."/>
            <person name="Cannon C."/>
            <person name="Castanera R."/>
            <person name="Culley D."/>
            <person name="Daum C."/>
            <person name="Ezra D."/>
            <person name="Gonzalez J."/>
            <person name="Henrissat B."/>
            <person name="Kuo A."/>
            <person name="Liang C."/>
            <person name="Lipzen A."/>
            <person name="Lutzoni F."/>
            <person name="Magnuson J."/>
            <person name="Mondo S."/>
            <person name="Nolan M."/>
            <person name="Ohm R."/>
            <person name="Pangilinan J."/>
            <person name="Park H.-J."/>
            <person name="Ramirez L."/>
            <person name="Alfaro M."/>
            <person name="Sun H."/>
            <person name="Tritt A."/>
            <person name="Yoshinaga Y."/>
            <person name="Zwiers L.-H."/>
            <person name="Turgeon B."/>
            <person name="Goodwin S."/>
            <person name="Spatafora J."/>
            <person name="Crous P."/>
            <person name="Grigoriev I."/>
        </authorList>
    </citation>
    <scope>NUCLEOTIDE SEQUENCE</scope>
    <source>
        <strain evidence="8">CBS 161.51</strain>
    </source>
</reference>
<comment type="function">
    <text evidence="6">Inhibits the enzyme activity of ATPase.</text>
</comment>
<dbReference type="PANTHER" id="PTHR48417">
    <property type="entry name" value="ATP SYNTHASE F1 SUBUNIT EPSILON"/>
    <property type="match status" value="1"/>
</dbReference>
<evidence type="ECO:0000256" key="2">
    <source>
        <dbReference type="ARBA" id="ARBA00010901"/>
    </source>
</evidence>
<keyword evidence="3" id="KW-0809">Transit peptide</keyword>
<feature type="region of interest" description="Disordered" evidence="7">
    <location>
        <begin position="78"/>
        <end position="104"/>
    </location>
</feature>
<evidence type="ECO:0000256" key="4">
    <source>
        <dbReference type="ARBA" id="ARBA00023054"/>
    </source>
</evidence>
<feature type="compositionally biased region" description="Low complexity" evidence="7">
    <location>
        <begin position="29"/>
        <end position="40"/>
    </location>
</feature>
<evidence type="ECO:0000256" key="6">
    <source>
        <dbReference type="RuleBase" id="RU368087"/>
    </source>
</evidence>
<dbReference type="InterPro" id="IPR007648">
    <property type="entry name" value="ATPase_inhibitor_mt"/>
</dbReference>
<dbReference type="PANTHER" id="PTHR48417:SF1">
    <property type="entry name" value="ATP SYNTHASE F1 SUBUNIT EPSILON"/>
    <property type="match status" value="1"/>
</dbReference>
<dbReference type="GO" id="GO:0005739">
    <property type="term" value="C:mitochondrion"/>
    <property type="evidence" value="ECO:0007669"/>
    <property type="project" value="UniProtKB-SubCell"/>
</dbReference>
<evidence type="ECO:0000313" key="9">
    <source>
        <dbReference type="Proteomes" id="UP000800038"/>
    </source>
</evidence>
<feature type="region of interest" description="Disordered" evidence="7">
    <location>
        <begin position="27"/>
        <end position="48"/>
    </location>
</feature>
<feature type="compositionally biased region" description="Basic and acidic residues" evidence="7">
    <location>
        <begin position="78"/>
        <end position="96"/>
    </location>
</feature>
<keyword evidence="9" id="KW-1185">Reference proteome</keyword>
<dbReference type="SUPFAM" id="SSF64602">
    <property type="entry name" value="F1 ATPase inhibitor, IF1, C-terminal domain"/>
    <property type="match status" value="1"/>
</dbReference>
<comment type="similarity">
    <text evidence="2 6">Belongs to the ATPase inhibitor family.</text>
</comment>
<keyword evidence="4" id="KW-0175">Coiled coil</keyword>
<gene>
    <name evidence="8" type="ORF">EJ02DRAFT_421192</name>
</gene>
<dbReference type="OrthoDB" id="5532350at2759"/>
<proteinExistence type="inferred from homology"/>
<dbReference type="Gene3D" id="1.20.5.500">
    <property type="entry name" value="Single helix bin"/>
    <property type="match status" value="1"/>
</dbReference>
<accession>A0A6A5SUZ6</accession>
<evidence type="ECO:0000313" key="8">
    <source>
        <dbReference type="EMBL" id="KAF1943554.1"/>
    </source>
</evidence>
<comment type="subcellular location">
    <subcellularLocation>
        <location evidence="1">Mitochondrion</location>
    </subcellularLocation>
</comment>
<evidence type="ECO:0000256" key="1">
    <source>
        <dbReference type="ARBA" id="ARBA00004173"/>
    </source>
</evidence>
<evidence type="ECO:0000256" key="3">
    <source>
        <dbReference type="ARBA" id="ARBA00022946"/>
    </source>
</evidence>
<protein>
    <recommendedName>
        <fullName evidence="6">ATPase inhibitor, mitochondrial</fullName>
    </recommendedName>
</protein>
<dbReference type="EMBL" id="ML976024">
    <property type="protein sequence ID" value="KAF1943554.1"/>
    <property type="molecule type" value="Genomic_DNA"/>
</dbReference>
<evidence type="ECO:0000256" key="5">
    <source>
        <dbReference type="ARBA" id="ARBA00023128"/>
    </source>
</evidence>
<keyword evidence="5" id="KW-0496">Mitochondrion</keyword>
<evidence type="ECO:0000256" key="7">
    <source>
        <dbReference type="SAM" id="MobiDB-lite"/>
    </source>
</evidence>
<organism evidence="8 9">
    <name type="scientific">Clathrospora elynae</name>
    <dbReference type="NCBI Taxonomy" id="706981"/>
    <lineage>
        <taxon>Eukaryota</taxon>
        <taxon>Fungi</taxon>
        <taxon>Dikarya</taxon>
        <taxon>Ascomycota</taxon>
        <taxon>Pezizomycotina</taxon>
        <taxon>Dothideomycetes</taxon>
        <taxon>Pleosporomycetidae</taxon>
        <taxon>Pleosporales</taxon>
        <taxon>Diademaceae</taxon>
        <taxon>Clathrospora</taxon>
    </lineage>
</organism>
<dbReference type="AlphaFoldDB" id="A0A6A5SUZ6"/>
<dbReference type="GO" id="GO:0042030">
    <property type="term" value="F:ATPase inhibitor activity"/>
    <property type="evidence" value="ECO:0007669"/>
    <property type="project" value="InterPro"/>
</dbReference>
<sequence length="104" mass="11535">MFRTSIIKSARSIAAPRYFTSSALRMAEGSTGSGSSRATGSAGGDAFTKRETASEELYIRQEERAKLLAIKEKLKQQRQHMEDLDKHIDEVIRESEASGQGEQK</sequence>